<keyword evidence="1" id="KW-0678">Repressor</keyword>
<proteinExistence type="predicted"/>
<dbReference type="PANTHER" id="PTHR30204:SF69">
    <property type="entry name" value="MERR-FAMILY TRANSCRIPTIONAL REGULATOR"/>
    <property type="match status" value="1"/>
</dbReference>
<reference evidence="6 7" key="1">
    <citation type="submission" date="2019-12" db="EMBL/GenBank/DDBJ databases">
        <authorList>
            <person name="Huq M.A."/>
        </authorList>
    </citation>
    <scope>NUCLEOTIDE SEQUENCE [LARGE SCALE GENOMIC DNA]</scope>
    <source>
        <strain evidence="6 7">MAH-20</strain>
    </source>
</reference>
<dbReference type="PROSITE" id="PS00552">
    <property type="entry name" value="HTH_MERR_1"/>
    <property type="match status" value="1"/>
</dbReference>
<evidence type="ECO:0000256" key="3">
    <source>
        <dbReference type="ARBA" id="ARBA00023125"/>
    </source>
</evidence>
<keyword evidence="7" id="KW-1185">Reference proteome</keyword>
<dbReference type="InterPro" id="IPR047057">
    <property type="entry name" value="MerR_fam"/>
</dbReference>
<dbReference type="GO" id="GO:0003700">
    <property type="term" value="F:DNA-binding transcription factor activity"/>
    <property type="evidence" value="ECO:0007669"/>
    <property type="project" value="InterPro"/>
</dbReference>
<name>A0A6I4J4S0_9SPHN</name>
<dbReference type="SMART" id="SM00422">
    <property type="entry name" value="HTH_MERR"/>
    <property type="match status" value="1"/>
</dbReference>
<dbReference type="PROSITE" id="PS50937">
    <property type="entry name" value="HTH_MERR_2"/>
    <property type="match status" value="1"/>
</dbReference>
<dbReference type="SUPFAM" id="SSF46955">
    <property type="entry name" value="Putative DNA-binding domain"/>
    <property type="match status" value="1"/>
</dbReference>
<protein>
    <submittedName>
        <fullName evidence="6">MerR family transcriptional regulator</fullName>
    </submittedName>
</protein>
<keyword evidence="3" id="KW-0238">DNA-binding</keyword>
<organism evidence="6 7">
    <name type="scientific">Sphingomonas horti</name>
    <dbReference type="NCBI Taxonomy" id="2682842"/>
    <lineage>
        <taxon>Bacteria</taxon>
        <taxon>Pseudomonadati</taxon>
        <taxon>Pseudomonadota</taxon>
        <taxon>Alphaproteobacteria</taxon>
        <taxon>Sphingomonadales</taxon>
        <taxon>Sphingomonadaceae</taxon>
        <taxon>Sphingomonas</taxon>
    </lineage>
</organism>
<dbReference type="RefSeq" id="WP_157028110.1">
    <property type="nucleotide sequence ID" value="NZ_WQMS01000016.1"/>
</dbReference>
<dbReference type="InterPro" id="IPR009061">
    <property type="entry name" value="DNA-bd_dom_put_sf"/>
</dbReference>
<evidence type="ECO:0000259" key="5">
    <source>
        <dbReference type="PROSITE" id="PS50937"/>
    </source>
</evidence>
<keyword evidence="2" id="KW-0805">Transcription regulation</keyword>
<dbReference type="AlphaFoldDB" id="A0A6I4J4S0"/>
<dbReference type="Proteomes" id="UP000441389">
    <property type="component" value="Unassembled WGS sequence"/>
</dbReference>
<comment type="caution">
    <text evidence="6">The sequence shown here is derived from an EMBL/GenBank/DDBJ whole genome shotgun (WGS) entry which is preliminary data.</text>
</comment>
<sequence length="256" mass="28442">MDAIDISEVARRTGLTPRALRFYEARGLVRPLRTGAGRRLYGPGELARLHAMVALKRAGFPLSAIGRMLAGRDLDLGRLVAAQLEELDARAAELAEARTLLLTVQSRIDRGEPIDVATFCSLIRTGEGHMEEQRWKNVTDRYFTPEQKADFAKQMAQLPLGFDQTDYSAKWKDLGGRIKAALPLDPRSDQARAFLAEWKTLLAPFTQVATPEMQAGVSKMYERMDEWQGEADPGFDKQVFDFIREVGRANGGACGA</sequence>
<feature type="domain" description="HTH merR-type" evidence="5">
    <location>
        <begin position="3"/>
        <end position="71"/>
    </location>
</feature>
<dbReference type="GO" id="GO:0003677">
    <property type="term" value="F:DNA binding"/>
    <property type="evidence" value="ECO:0007669"/>
    <property type="project" value="UniProtKB-KW"/>
</dbReference>
<evidence type="ECO:0000313" key="6">
    <source>
        <dbReference type="EMBL" id="MVO79194.1"/>
    </source>
</evidence>
<evidence type="ECO:0000256" key="2">
    <source>
        <dbReference type="ARBA" id="ARBA00023015"/>
    </source>
</evidence>
<evidence type="ECO:0000313" key="7">
    <source>
        <dbReference type="Proteomes" id="UP000441389"/>
    </source>
</evidence>
<dbReference type="PRINTS" id="PR00040">
    <property type="entry name" value="HTHMERR"/>
</dbReference>
<dbReference type="Pfam" id="PF13411">
    <property type="entry name" value="MerR_1"/>
    <property type="match status" value="1"/>
</dbReference>
<dbReference type="Pfam" id="PF07739">
    <property type="entry name" value="TipAS"/>
    <property type="match status" value="1"/>
</dbReference>
<dbReference type="PANTHER" id="PTHR30204">
    <property type="entry name" value="REDOX-CYCLING DRUG-SENSING TRANSCRIPTIONAL ACTIVATOR SOXR"/>
    <property type="match status" value="1"/>
</dbReference>
<dbReference type="InterPro" id="IPR012925">
    <property type="entry name" value="TipAS_dom"/>
</dbReference>
<dbReference type="CDD" id="cd00592">
    <property type="entry name" value="HTH_MerR-like"/>
    <property type="match status" value="1"/>
</dbReference>
<dbReference type="Gene3D" id="1.10.1660.10">
    <property type="match status" value="1"/>
</dbReference>
<evidence type="ECO:0000256" key="1">
    <source>
        <dbReference type="ARBA" id="ARBA00022491"/>
    </source>
</evidence>
<accession>A0A6I4J4S0</accession>
<keyword evidence="4" id="KW-0804">Transcription</keyword>
<evidence type="ECO:0000256" key="4">
    <source>
        <dbReference type="ARBA" id="ARBA00023163"/>
    </source>
</evidence>
<gene>
    <name evidence="6" type="ORF">GON01_14775</name>
</gene>
<dbReference type="EMBL" id="WQMS01000016">
    <property type="protein sequence ID" value="MVO79194.1"/>
    <property type="molecule type" value="Genomic_DNA"/>
</dbReference>
<dbReference type="InterPro" id="IPR000551">
    <property type="entry name" value="MerR-type_HTH_dom"/>
</dbReference>